<dbReference type="InterPro" id="IPR013325">
    <property type="entry name" value="RNA_pol_sigma_r2"/>
</dbReference>
<dbReference type="Proteomes" id="UP000647133">
    <property type="component" value="Unassembled WGS sequence"/>
</dbReference>
<evidence type="ECO:0000256" key="1">
    <source>
        <dbReference type="ARBA" id="ARBA00010641"/>
    </source>
</evidence>
<evidence type="ECO:0000256" key="3">
    <source>
        <dbReference type="ARBA" id="ARBA00023082"/>
    </source>
</evidence>
<evidence type="ECO:0000259" key="5">
    <source>
        <dbReference type="Pfam" id="PF08281"/>
    </source>
</evidence>
<dbReference type="InterPro" id="IPR036388">
    <property type="entry name" value="WH-like_DNA-bd_sf"/>
</dbReference>
<dbReference type="Gene3D" id="1.10.10.10">
    <property type="entry name" value="Winged helix-like DNA-binding domain superfamily/Winged helix DNA-binding domain"/>
    <property type="match status" value="1"/>
</dbReference>
<dbReference type="InterPro" id="IPR014284">
    <property type="entry name" value="RNA_pol_sigma-70_dom"/>
</dbReference>
<proteinExistence type="inferred from homology"/>
<dbReference type="RefSeq" id="WP_192007139.1">
    <property type="nucleotide sequence ID" value="NZ_JACYTQ010000001.1"/>
</dbReference>
<dbReference type="PANTHER" id="PTHR43133">
    <property type="entry name" value="RNA POLYMERASE ECF-TYPE SIGMA FACTO"/>
    <property type="match status" value="1"/>
</dbReference>
<dbReference type="InterPro" id="IPR013249">
    <property type="entry name" value="RNA_pol_sigma70_r4_t2"/>
</dbReference>
<evidence type="ECO:0000256" key="2">
    <source>
        <dbReference type="ARBA" id="ARBA00023015"/>
    </source>
</evidence>
<dbReference type="CDD" id="cd06171">
    <property type="entry name" value="Sigma70_r4"/>
    <property type="match status" value="1"/>
</dbReference>
<comment type="similarity">
    <text evidence="1">Belongs to the sigma-70 factor family. ECF subfamily.</text>
</comment>
<keyword evidence="4" id="KW-0804">Transcription</keyword>
<protein>
    <submittedName>
        <fullName evidence="6">RNA polymerase sigma factor</fullName>
    </submittedName>
</protein>
<dbReference type="PANTHER" id="PTHR43133:SF46">
    <property type="entry name" value="RNA POLYMERASE SIGMA-70 FACTOR ECF SUBFAMILY"/>
    <property type="match status" value="1"/>
</dbReference>
<dbReference type="SUPFAM" id="SSF88946">
    <property type="entry name" value="Sigma2 domain of RNA polymerase sigma factors"/>
    <property type="match status" value="1"/>
</dbReference>
<dbReference type="NCBIfam" id="TIGR02937">
    <property type="entry name" value="sigma70-ECF"/>
    <property type="match status" value="1"/>
</dbReference>
<evidence type="ECO:0000256" key="4">
    <source>
        <dbReference type="ARBA" id="ARBA00023163"/>
    </source>
</evidence>
<evidence type="ECO:0000313" key="6">
    <source>
        <dbReference type="EMBL" id="MBD8487354.1"/>
    </source>
</evidence>
<dbReference type="EMBL" id="JACYTQ010000001">
    <property type="protein sequence ID" value="MBD8487354.1"/>
    <property type="molecule type" value="Genomic_DNA"/>
</dbReference>
<name>A0ABR9AIA9_9BACT</name>
<dbReference type="Pfam" id="PF08281">
    <property type="entry name" value="Sigma70_r4_2"/>
    <property type="match status" value="1"/>
</dbReference>
<reference evidence="6 7" key="1">
    <citation type="submission" date="2020-09" db="EMBL/GenBank/DDBJ databases">
        <title>Echinicola sp. CAU 1574 isolated from sand of Sido Beach.</title>
        <authorList>
            <person name="Kim W."/>
        </authorList>
    </citation>
    <scope>NUCLEOTIDE SEQUENCE [LARGE SCALE GENOMIC DNA]</scope>
    <source>
        <strain evidence="6 7">CAU 1574</strain>
    </source>
</reference>
<sequence length="213" mass="25480">MKKPKIYNNLKHHEGLSLMELHHRQIMVVYCSQSDAEIWKSFKQGEEAAFNYIYRKYIPALFNYGYQLCKDKSLVKDCIQTIFMDLRIKREKLPEVSNIKGYLFKIMYRDLMRSIKKSHAYEYESLDNSDSFFPIVISHETRMINEEHANLRKKELEEAMAKLPSRQRKALLLLYREELSYKEIANIMDFKDVKSARKLVYRALSSLRSLFKI</sequence>
<gene>
    <name evidence="6" type="ORF">IFO69_01200</name>
</gene>
<dbReference type="SUPFAM" id="SSF88659">
    <property type="entry name" value="Sigma3 and sigma4 domains of RNA polymerase sigma factors"/>
    <property type="match status" value="1"/>
</dbReference>
<evidence type="ECO:0000313" key="7">
    <source>
        <dbReference type="Proteomes" id="UP000647133"/>
    </source>
</evidence>
<accession>A0ABR9AIA9</accession>
<dbReference type="Gene3D" id="1.10.1740.10">
    <property type="match status" value="1"/>
</dbReference>
<organism evidence="6 7">
    <name type="scientific">Echinicola arenosa</name>
    <dbReference type="NCBI Taxonomy" id="2774144"/>
    <lineage>
        <taxon>Bacteria</taxon>
        <taxon>Pseudomonadati</taxon>
        <taxon>Bacteroidota</taxon>
        <taxon>Cytophagia</taxon>
        <taxon>Cytophagales</taxon>
        <taxon>Cyclobacteriaceae</taxon>
        <taxon>Echinicola</taxon>
    </lineage>
</organism>
<feature type="domain" description="RNA polymerase sigma factor 70 region 4 type 2" evidence="5">
    <location>
        <begin position="154"/>
        <end position="206"/>
    </location>
</feature>
<keyword evidence="7" id="KW-1185">Reference proteome</keyword>
<dbReference type="InterPro" id="IPR013324">
    <property type="entry name" value="RNA_pol_sigma_r3/r4-like"/>
</dbReference>
<comment type="caution">
    <text evidence="6">The sequence shown here is derived from an EMBL/GenBank/DDBJ whole genome shotgun (WGS) entry which is preliminary data.</text>
</comment>
<dbReference type="InterPro" id="IPR039425">
    <property type="entry name" value="RNA_pol_sigma-70-like"/>
</dbReference>
<keyword evidence="2" id="KW-0805">Transcription regulation</keyword>
<keyword evidence="3" id="KW-0731">Sigma factor</keyword>